<name>A0ABQ2QK95_9ACTN</name>
<evidence type="ECO:0000313" key="1">
    <source>
        <dbReference type="EMBL" id="GGP84374.1"/>
    </source>
</evidence>
<dbReference type="Gene3D" id="1.25.40.10">
    <property type="entry name" value="Tetratricopeptide repeat domain"/>
    <property type="match status" value="1"/>
</dbReference>
<dbReference type="SUPFAM" id="SSF48452">
    <property type="entry name" value="TPR-like"/>
    <property type="match status" value="1"/>
</dbReference>
<gene>
    <name evidence="1" type="ORF">GCM10010140_11830</name>
</gene>
<dbReference type="Pfam" id="PF13374">
    <property type="entry name" value="TPR_10"/>
    <property type="match status" value="1"/>
</dbReference>
<dbReference type="EMBL" id="BMQJ01000002">
    <property type="protein sequence ID" value="GGP84374.1"/>
    <property type="molecule type" value="Genomic_DNA"/>
</dbReference>
<accession>A0ABQ2QK95</accession>
<evidence type="ECO:0000313" key="2">
    <source>
        <dbReference type="Proteomes" id="UP000611554"/>
    </source>
</evidence>
<dbReference type="InterPro" id="IPR011990">
    <property type="entry name" value="TPR-like_helical_dom_sf"/>
</dbReference>
<organism evidence="1 2">
    <name type="scientific">Streptosporangium pseudovulgare</name>
    <dbReference type="NCBI Taxonomy" id="35765"/>
    <lineage>
        <taxon>Bacteria</taxon>
        <taxon>Bacillati</taxon>
        <taxon>Actinomycetota</taxon>
        <taxon>Actinomycetes</taxon>
        <taxon>Streptosporangiales</taxon>
        <taxon>Streptosporangiaceae</taxon>
        <taxon>Streptosporangium</taxon>
    </lineage>
</organism>
<reference evidence="2" key="1">
    <citation type="journal article" date="2019" name="Int. J. Syst. Evol. Microbiol.">
        <title>The Global Catalogue of Microorganisms (GCM) 10K type strain sequencing project: providing services to taxonomists for standard genome sequencing and annotation.</title>
        <authorList>
            <consortium name="The Broad Institute Genomics Platform"/>
            <consortium name="The Broad Institute Genome Sequencing Center for Infectious Disease"/>
            <person name="Wu L."/>
            <person name="Ma J."/>
        </authorList>
    </citation>
    <scope>NUCLEOTIDE SEQUENCE [LARGE SCALE GENOMIC DNA]</scope>
    <source>
        <strain evidence="2">JCM 3115</strain>
    </source>
</reference>
<comment type="caution">
    <text evidence="1">The sequence shown here is derived from an EMBL/GenBank/DDBJ whole genome shotgun (WGS) entry which is preliminary data.</text>
</comment>
<dbReference type="Proteomes" id="UP000611554">
    <property type="component" value="Unassembled WGS sequence"/>
</dbReference>
<dbReference type="RefSeq" id="WP_229810983.1">
    <property type="nucleotide sequence ID" value="NZ_BMQJ01000002.1"/>
</dbReference>
<keyword evidence="2" id="KW-1185">Reference proteome</keyword>
<proteinExistence type="predicted"/>
<sequence length="102" mass="11303">MQAASADDPDRARFLAHLADTLQLWSRETEEPAYLEEAIPFWEQALEIFPADHPDRAAYLSNLGVALEMRYDLAGASADREEAIAVRAQAAQTAGDTRENDL</sequence>
<protein>
    <recommendedName>
        <fullName evidence="3">Tetratricopeptide repeat protein</fullName>
    </recommendedName>
</protein>
<evidence type="ECO:0008006" key="3">
    <source>
        <dbReference type="Google" id="ProtNLM"/>
    </source>
</evidence>